<evidence type="ECO:0000313" key="4">
    <source>
        <dbReference type="Proteomes" id="UP001153954"/>
    </source>
</evidence>
<dbReference type="EMBL" id="CAKOGL010000023">
    <property type="protein sequence ID" value="CAH2101292.1"/>
    <property type="molecule type" value="Genomic_DNA"/>
</dbReference>
<dbReference type="PANTHER" id="PTHR37984:SF11">
    <property type="entry name" value="INTEGRASE CATALYTIC DOMAIN-CONTAINING PROTEIN"/>
    <property type="match status" value="1"/>
</dbReference>
<name>A0AAU9UQ48_EUPED</name>
<organism evidence="3 4">
    <name type="scientific">Euphydryas editha</name>
    <name type="common">Edith's checkerspot</name>
    <dbReference type="NCBI Taxonomy" id="104508"/>
    <lineage>
        <taxon>Eukaryota</taxon>
        <taxon>Metazoa</taxon>
        <taxon>Ecdysozoa</taxon>
        <taxon>Arthropoda</taxon>
        <taxon>Hexapoda</taxon>
        <taxon>Insecta</taxon>
        <taxon>Pterygota</taxon>
        <taxon>Neoptera</taxon>
        <taxon>Endopterygota</taxon>
        <taxon>Lepidoptera</taxon>
        <taxon>Glossata</taxon>
        <taxon>Ditrysia</taxon>
        <taxon>Papilionoidea</taxon>
        <taxon>Nymphalidae</taxon>
        <taxon>Nymphalinae</taxon>
        <taxon>Euphydryas</taxon>
    </lineage>
</organism>
<accession>A0AAU9UQ48</accession>
<proteinExistence type="predicted"/>
<protein>
    <recommendedName>
        <fullName evidence="1">RNA-directed DNA polymerase</fullName>
        <ecNumber evidence="1">2.7.7.49</ecNumber>
    </recommendedName>
</protein>
<dbReference type="AlphaFoldDB" id="A0AAU9UQ48"/>
<evidence type="ECO:0000259" key="2">
    <source>
        <dbReference type="Pfam" id="PF17921"/>
    </source>
</evidence>
<dbReference type="Gene3D" id="1.10.340.70">
    <property type="match status" value="1"/>
</dbReference>
<sequence>MSANKIENYIHQVVEEAKPTAISLRDIIDCSAEDPEIIMLFENELCFYEGILLRGTRIVIPNKLRRKVLMAAHEGDPGIVLMKARLRTKVWWPRYDKDAENLVKSCKGCTLVSAPYPPNPLKRRELPNKP</sequence>
<dbReference type="InterPro" id="IPR050951">
    <property type="entry name" value="Retrovirus_Pol_polyprotein"/>
</dbReference>
<dbReference type="PANTHER" id="PTHR37984">
    <property type="entry name" value="PROTEIN CBG26694"/>
    <property type="match status" value="1"/>
</dbReference>
<reference evidence="3" key="1">
    <citation type="submission" date="2022-03" db="EMBL/GenBank/DDBJ databases">
        <authorList>
            <person name="Tunstrom K."/>
        </authorList>
    </citation>
    <scope>NUCLEOTIDE SEQUENCE</scope>
</reference>
<evidence type="ECO:0000313" key="3">
    <source>
        <dbReference type="EMBL" id="CAH2101292.1"/>
    </source>
</evidence>
<feature type="domain" description="Integrase zinc-binding" evidence="2">
    <location>
        <begin position="60"/>
        <end position="113"/>
    </location>
</feature>
<evidence type="ECO:0000256" key="1">
    <source>
        <dbReference type="ARBA" id="ARBA00012493"/>
    </source>
</evidence>
<dbReference type="EC" id="2.7.7.49" evidence="1"/>
<dbReference type="InterPro" id="IPR041588">
    <property type="entry name" value="Integrase_H2C2"/>
</dbReference>
<dbReference type="GO" id="GO:0003964">
    <property type="term" value="F:RNA-directed DNA polymerase activity"/>
    <property type="evidence" value="ECO:0007669"/>
    <property type="project" value="UniProtKB-EC"/>
</dbReference>
<dbReference type="Pfam" id="PF17921">
    <property type="entry name" value="Integrase_H2C2"/>
    <property type="match status" value="1"/>
</dbReference>
<comment type="caution">
    <text evidence="3">The sequence shown here is derived from an EMBL/GenBank/DDBJ whole genome shotgun (WGS) entry which is preliminary data.</text>
</comment>
<gene>
    <name evidence="3" type="ORF">EEDITHA_LOCUS16062</name>
</gene>
<keyword evidence="4" id="KW-1185">Reference proteome</keyword>
<dbReference type="Proteomes" id="UP001153954">
    <property type="component" value="Unassembled WGS sequence"/>
</dbReference>